<dbReference type="PANTHER" id="PTHR11769:SF19">
    <property type="entry name" value="HYALURONIDASE-3"/>
    <property type="match status" value="1"/>
</dbReference>
<dbReference type="SUPFAM" id="SSF51445">
    <property type="entry name" value="(Trans)glycosidases"/>
    <property type="match status" value="1"/>
</dbReference>
<dbReference type="Pfam" id="PF01630">
    <property type="entry name" value="Glyco_hydro_56"/>
    <property type="match status" value="1"/>
</dbReference>
<reference evidence="15" key="3">
    <citation type="submission" date="2025-09" db="UniProtKB">
        <authorList>
            <consortium name="Ensembl"/>
        </authorList>
    </citation>
    <scope>IDENTIFICATION</scope>
</reference>
<dbReference type="PANTHER" id="PTHR11769">
    <property type="entry name" value="HYALURONIDASE"/>
    <property type="match status" value="1"/>
</dbReference>
<feature type="region of interest" description="Disordered" evidence="13">
    <location>
        <begin position="386"/>
        <end position="405"/>
    </location>
</feature>
<dbReference type="InterPro" id="IPR013785">
    <property type="entry name" value="Aldolase_TIM"/>
</dbReference>
<dbReference type="GO" id="GO:0004415">
    <property type="term" value="F:hyalurononglucosaminidase activity"/>
    <property type="evidence" value="ECO:0007669"/>
    <property type="project" value="UniProtKB-UniRule"/>
</dbReference>
<comment type="catalytic activity">
    <reaction evidence="1 12">
        <text>Random hydrolysis of (1-&gt;4)-linkages between N-acetyl-beta-D-glucosamine and D-glucuronate residues in hyaluronate.</text>
        <dbReference type="EC" id="3.2.1.35"/>
    </reaction>
</comment>
<evidence type="ECO:0000256" key="11">
    <source>
        <dbReference type="PIRSR" id="PIRSR038193-3"/>
    </source>
</evidence>
<feature type="compositionally biased region" description="Pro residues" evidence="13">
    <location>
        <begin position="386"/>
        <end position="399"/>
    </location>
</feature>
<comment type="similarity">
    <text evidence="2">Belongs to the cAMP-dependent kinase regulatory chain family.</text>
</comment>
<feature type="active site" description="Proton donor" evidence="10">
    <location>
        <position position="512"/>
    </location>
</feature>
<dbReference type="SUPFAM" id="SSF51206">
    <property type="entry name" value="cAMP-binding domain-like"/>
    <property type="match status" value="2"/>
</dbReference>
<protein>
    <recommendedName>
        <fullName evidence="12">Hyaluronidase</fullName>
        <ecNumber evidence="12">3.2.1.35</ecNumber>
    </recommendedName>
</protein>
<feature type="disulfide bond" evidence="11">
    <location>
        <begin position="589"/>
        <end position="606"/>
    </location>
</feature>
<dbReference type="Proteomes" id="UP000694546">
    <property type="component" value="Chromosome 1"/>
</dbReference>
<dbReference type="AlphaFoldDB" id="A0A8C5B1J7"/>
<feature type="domain" description="Cyclic nucleotide-binding" evidence="14">
    <location>
        <begin position="255"/>
        <end position="353"/>
    </location>
</feature>
<keyword evidence="7" id="KW-0114">cAMP</keyword>
<evidence type="ECO:0000256" key="10">
    <source>
        <dbReference type="PIRSR" id="PIRSR038193-1"/>
    </source>
</evidence>
<keyword evidence="16" id="KW-1185">Reference proteome</keyword>
<dbReference type="InterPro" id="IPR018490">
    <property type="entry name" value="cNMP-bd_dom_sf"/>
</dbReference>
<dbReference type="SUPFAM" id="SSF47391">
    <property type="entry name" value="Dimerization-anchoring domain of cAMP-dependent PK regulatory subunit"/>
    <property type="match status" value="1"/>
</dbReference>
<evidence type="ECO:0000256" key="13">
    <source>
        <dbReference type="SAM" id="MobiDB-lite"/>
    </source>
</evidence>
<keyword evidence="12" id="KW-0378">Hydrolase</keyword>
<dbReference type="Gene3D" id="1.20.890.10">
    <property type="entry name" value="cAMP-dependent protein kinase regulatory subunit, dimerization-anchoring domain"/>
    <property type="match status" value="1"/>
</dbReference>
<keyword evidence="4" id="KW-0597">Phosphoprotein</keyword>
<dbReference type="CDD" id="cd12103">
    <property type="entry name" value="DD_RIIalpha_PKA"/>
    <property type="match status" value="1"/>
</dbReference>
<dbReference type="GO" id="GO:0005975">
    <property type="term" value="P:carbohydrate metabolic process"/>
    <property type="evidence" value="ECO:0007669"/>
    <property type="project" value="UniProtKB-UniRule"/>
</dbReference>
<dbReference type="SMART" id="SM00100">
    <property type="entry name" value="cNMP"/>
    <property type="match status" value="2"/>
</dbReference>
<name>A0A8C5B1J7_GADMO</name>
<evidence type="ECO:0000256" key="2">
    <source>
        <dbReference type="ARBA" id="ARBA00005753"/>
    </source>
</evidence>
<keyword evidence="9 12" id="KW-0326">Glycosidase</keyword>
<gene>
    <name evidence="15" type="primary">prkar2aa</name>
</gene>
<feature type="disulfide bond" evidence="11">
    <location>
        <begin position="425"/>
        <end position="722"/>
    </location>
</feature>
<dbReference type="Gene3D" id="3.20.20.70">
    <property type="entry name" value="Aldolase class I"/>
    <property type="match status" value="1"/>
</dbReference>
<feature type="disulfide bond" evidence="11">
    <location>
        <begin position="752"/>
        <end position="788"/>
    </location>
</feature>
<evidence type="ECO:0000256" key="4">
    <source>
        <dbReference type="ARBA" id="ARBA00022553"/>
    </source>
</evidence>
<evidence type="ECO:0000313" key="16">
    <source>
        <dbReference type="Proteomes" id="UP000694546"/>
    </source>
</evidence>
<evidence type="ECO:0000256" key="12">
    <source>
        <dbReference type="RuleBase" id="RU610713"/>
    </source>
</evidence>
<dbReference type="PROSITE" id="PS50042">
    <property type="entry name" value="CNMP_BINDING_3"/>
    <property type="match status" value="2"/>
</dbReference>
<feature type="disulfide bond" evidence="11">
    <location>
        <begin position="790"/>
        <end position="799"/>
    </location>
</feature>
<evidence type="ECO:0000256" key="9">
    <source>
        <dbReference type="ARBA" id="ARBA00023295"/>
    </source>
</evidence>
<evidence type="ECO:0000256" key="1">
    <source>
        <dbReference type="ARBA" id="ARBA00000251"/>
    </source>
</evidence>
<reference evidence="15" key="1">
    <citation type="submission" date="2019-07" db="EMBL/GenBank/DDBJ databases">
        <authorList>
            <consortium name="Wellcome Sanger Institute Data Sharing"/>
        </authorList>
    </citation>
    <scope>NUCLEOTIDE SEQUENCE [LARGE SCALE GENOMIC DNA]</scope>
</reference>
<evidence type="ECO:0000256" key="5">
    <source>
        <dbReference type="ARBA" id="ARBA00022566"/>
    </source>
</evidence>
<evidence type="ECO:0000256" key="3">
    <source>
        <dbReference type="ARBA" id="ARBA00008871"/>
    </source>
</evidence>
<dbReference type="InterPro" id="IPR018488">
    <property type="entry name" value="cNMP-bd_CS"/>
</dbReference>
<organism evidence="15 16">
    <name type="scientific">Gadus morhua</name>
    <name type="common">Atlantic cod</name>
    <dbReference type="NCBI Taxonomy" id="8049"/>
    <lineage>
        <taxon>Eukaryota</taxon>
        <taxon>Metazoa</taxon>
        <taxon>Chordata</taxon>
        <taxon>Craniata</taxon>
        <taxon>Vertebrata</taxon>
        <taxon>Euteleostomi</taxon>
        <taxon>Actinopterygii</taxon>
        <taxon>Neopterygii</taxon>
        <taxon>Teleostei</taxon>
        <taxon>Neoteleostei</taxon>
        <taxon>Acanthomorphata</taxon>
        <taxon>Zeiogadaria</taxon>
        <taxon>Gadariae</taxon>
        <taxon>Gadiformes</taxon>
        <taxon>Gadoidei</taxon>
        <taxon>Gadidae</taxon>
        <taxon>Gadus</taxon>
    </lineage>
</organism>
<dbReference type="InterPro" id="IPR014710">
    <property type="entry name" value="RmlC-like_jellyroll"/>
</dbReference>
<keyword evidence="6" id="KW-0547">Nucleotide-binding</keyword>
<dbReference type="PROSITE" id="PS00889">
    <property type="entry name" value="CNMP_BINDING_2"/>
    <property type="match status" value="2"/>
</dbReference>
<feature type="region of interest" description="Disordered" evidence="13">
    <location>
        <begin position="42"/>
        <end position="92"/>
    </location>
</feature>
<feature type="compositionally biased region" description="Acidic residues" evidence="13">
    <location>
        <begin position="72"/>
        <end position="84"/>
    </location>
</feature>
<evidence type="ECO:0000256" key="8">
    <source>
        <dbReference type="ARBA" id="ARBA00023157"/>
    </source>
</evidence>
<dbReference type="PRINTS" id="PR00846">
    <property type="entry name" value="GLHYDRLASE56"/>
</dbReference>
<keyword evidence="8 11" id="KW-1015">Disulfide bond</keyword>
<keyword evidence="5" id="KW-0116">cAMP-binding</keyword>
<feature type="disulfide bond" evidence="11">
    <location>
        <begin position="747"/>
        <end position="758"/>
    </location>
</feature>
<dbReference type="InterPro" id="IPR017853">
    <property type="entry name" value="GH"/>
</dbReference>
<comment type="similarity">
    <text evidence="3 12">Belongs to the glycosyl hydrolase 56 family.</text>
</comment>
<sequence length="804" mass="90456">MSIEIPVGLTELLQGYTVEVLRQRPTDLVEFAVQYFTRLRDNRSQDGAGGGGSGKPTKGVMFDGEPMQTESNGEDDDDDEDSDFEPPPPSRFHRRVSVCAEAFNPDEDEEDTEPRVVHPKTDVQRCRLQEACKDILLFKTLDQEQFSQVLDAMFELVVQAKDHVIDQGDDGDNFYVIERGVYDIVVKDVCVGQYNNKGSFGELALLYNAPRAATIAATEEGALWGLDRATFRRLIVKNNAKKRRMYEAFIESVPLLKSLELSERMKIVDVLGMKQFTDSERIIMQGDKAECFYIVESGAVKIMMKSKTKADHADNMEVEIARCTRGHYFGELALVTNKPRAASAYAVGDVKLLGRRTPPPSHNHMELSAPPLLLLLLLLLVSPPPCASDQPGPPTPPEPSRLQGSAPVVTGRPFVVVWNMPTAHCETLYGVQLNLEVFDIVVNPRQHFDGQNMTIFYRDRLGLYPFLSRYGARVNGGLPQSADLGAHLALAGGQISRRLRPDFAGLAVIDWEEWRPLWARNFDSKKVYRRRSVKQVRETRPDLKGAKEVTEEARREFEDGARRMMGETLRLGVTERPGGLWGYYGFPACYNDPQNKPRGANYTGECHLGTSRLNDRLDWLWRESTALYPSIYLPQRLAGAPESALMVRHRVLEALRVGSIWRHDNTSKATPVLPYARLAFTHTLDFLSVADLHHTLGEAAALGAAGVVLWGELEFARSKDQCVLLRDYLHGTLGRYVRKLRKRTHRCSQRRCHGNGRCARRRPAVGHMVRDETSGEHGQSLFAKHFLCHCYHGWGGHRCGESTK</sequence>
<dbReference type="EC" id="3.2.1.35" evidence="12"/>
<dbReference type="Pfam" id="PF02197">
    <property type="entry name" value="RIIa"/>
    <property type="match status" value="1"/>
</dbReference>
<reference evidence="15" key="2">
    <citation type="submission" date="2025-08" db="UniProtKB">
        <authorList>
            <consortium name="Ensembl"/>
        </authorList>
    </citation>
    <scope>IDENTIFICATION</scope>
</reference>
<dbReference type="InterPro" id="IPR003117">
    <property type="entry name" value="cAMP_dep_PK_reg_su_I/II_a/b"/>
</dbReference>
<evidence type="ECO:0000313" key="15">
    <source>
        <dbReference type="Ensembl" id="ENSGMOP00000039592.1"/>
    </source>
</evidence>
<evidence type="ECO:0000259" key="14">
    <source>
        <dbReference type="PROSITE" id="PS50042"/>
    </source>
</evidence>
<dbReference type="SMART" id="SM00394">
    <property type="entry name" value="RIIa"/>
    <property type="match status" value="1"/>
</dbReference>
<dbReference type="GeneTree" id="ENSGT00940000154836"/>
<dbReference type="PROSITE" id="PS00888">
    <property type="entry name" value="CNMP_BINDING_1"/>
    <property type="match status" value="2"/>
</dbReference>
<evidence type="ECO:0000256" key="6">
    <source>
        <dbReference type="ARBA" id="ARBA00022741"/>
    </source>
</evidence>
<dbReference type="GO" id="GO:0001669">
    <property type="term" value="C:acrosomal vesicle"/>
    <property type="evidence" value="ECO:0007669"/>
    <property type="project" value="TreeGrafter"/>
</dbReference>
<dbReference type="Pfam" id="PF00027">
    <property type="entry name" value="cNMP_binding"/>
    <property type="match status" value="2"/>
</dbReference>
<dbReference type="Gene3D" id="2.60.120.10">
    <property type="entry name" value="Jelly Rolls"/>
    <property type="match status" value="2"/>
</dbReference>
<dbReference type="InterPro" id="IPR018155">
    <property type="entry name" value="Hyaluronidase"/>
</dbReference>
<proteinExistence type="inferred from homology"/>
<dbReference type="InterPro" id="IPR000595">
    <property type="entry name" value="cNMP-bd_dom"/>
</dbReference>
<dbReference type="CDD" id="cd00038">
    <property type="entry name" value="CAP_ED"/>
    <property type="match status" value="2"/>
</dbReference>
<evidence type="ECO:0000256" key="7">
    <source>
        <dbReference type="ARBA" id="ARBA00023149"/>
    </source>
</evidence>
<dbReference type="Ensembl" id="ENSGMOT00000068051.1">
    <property type="protein sequence ID" value="ENSGMOP00000039592.1"/>
    <property type="gene ID" value="ENSGMOG00000006219.2"/>
</dbReference>
<feature type="domain" description="Cyclic nucleotide-binding" evidence="14">
    <location>
        <begin position="137"/>
        <end position="252"/>
    </location>
</feature>
<accession>A0A8C5B1J7</accession>
<dbReference type="GO" id="GO:0030214">
    <property type="term" value="P:hyaluronan catabolic process"/>
    <property type="evidence" value="ECO:0007669"/>
    <property type="project" value="TreeGrafter"/>
</dbReference>